<evidence type="ECO:0000256" key="3">
    <source>
        <dbReference type="ARBA" id="ARBA00022989"/>
    </source>
</evidence>
<accession>A0A9Y1BS89</accession>
<feature type="transmembrane region" description="Helical" evidence="5">
    <location>
        <begin position="207"/>
        <end position="228"/>
    </location>
</feature>
<dbReference type="InterPro" id="IPR020846">
    <property type="entry name" value="MFS_dom"/>
</dbReference>
<feature type="transmembrane region" description="Helical" evidence="5">
    <location>
        <begin position="64"/>
        <end position="90"/>
    </location>
</feature>
<dbReference type="AlphaFoldDB" id="A0A9Y1BS89"/>
<dbReference type="Gene3D" id="1.20.1250.20">
    <property type="entry name" value="MFS general substrate transporter like domains"/>
    <property type="match status" value="2"/>
</dbReference>
<dbReference type="InterPro" id="IPR011701">
    <property type="entry name" value="MFS"/>
</dbReference>
<comment type="subcellular location">
    <subcellularLocation>
        <location evidence="1">Endomembrane system</location>
        <topology evidence="1">Multi-pass membrane protein</topology>
    </subcellularLocation>
</comment>
<keyword evidence="4 5" id="KW-0472">Membrane</keyword>
<gene>
    <name evidence="7" type="ORF">K9W46_01520</name>
</gene>
<sequence>MDNYVTVVDKNVEPTKIEAKRTHFGNVFLWSSYDAADTLFSQGIISIVFQPFVLLLAYEQGITNYWTAFALMSAFMAFSNLLVAIFGPIIGSISDTIGKRKSAVLISASLMVISTLAFLIWRNFWWLSIMFVFANFGYQAGRMFYDSMIPFISKTDQRGVTSGISGSLSFIGTFAAIGLAQVAYSIWGKFSEPGKVFEEGASITYTSLEWLTVIVIGAILVFTIPFLFSKEKENTNSFSLKQNLKQAGIEFKDTLREIFQYKNALLFILGWFFVTDASNTTILYMQLVMIDGVGADPGQALMIIAMGGLLSMIGAIIVGVLLDKLGPKKNFIINIFSWFIAVSIAILACIEVDGKHIVPWQIMFLVGFFIGIGFGGIWLIGRQFVFEVAPPKKVTQYQGFKQIAGRVSAIISPIMFLLMLGLGVKLGLSISNQYAIALAPLLVFFMIGLIIVLKYVDVHKEYLAGERAPYKKLLK</sequence>
<feature type="transmembrane region" description="Helical" evidence="5">
    <location>
        <begin position="299"/>
        <end position="322"/>
    </location>
</feature>
<feature type="transmembrane region" description="Helical" evidence="5">
    <location>
        <begin position="39"/>
        <end position="58"/>
    </location>
</feature>
<keyword evidence="2 5" id="KW-0812">Transmembrane</keyword>
<feature type="transmembrane region" description="Helical" evidence="5">
    <location>
        <begin position="434"/>
        <end position="453"/>
    </location>
</feature>
<evidence type="ECO:0000259" key="6">
    <source>
        <dbReference type="PROSITE" id="PS50850"/>
    </source>
</evidence>
<feature type="transmembrane region" description="Helical" evidence="5">
    <location>
        <begin position="362"/>
        <end position="382"/>
    </location>
</feature>
<dbReference type="GO" id="GO:0022857">
    <property type="term" value="F:transmembrane transporter activity"/>
    <property type="evidence" value="ECO:0007669"/>
    <property type="project" value="InterPro"/>
</dbReference>
<proteinExistence type="predicted"/>
<keyword evidence="3 5" id="KW-1133">Transmembrane helix</keyword>
<dbReference type="PROSITE" id="PS50850">
    <property type="entry name" value="MFS"/>
    <property type="match status" value="1"/>
</dbReference>
<name>A0A9Y1BS89_9ARCH</name>
<feature type="transmembrane region" description="Helical" evidence="5">
    <location>
        <begin position="331"/>
        <end position="350"/>
    </location>
</feature>
<dbReference type="PANTHER" id="PTHR23519:SF1">
    <property type="entry name" value="AUTOPHAGY-RELATED PROTEIN 22"/>
    <property type="match status" value="1"/>
</dbReference>
<dbReference type="PANTHER" id="PTHR23519">
    <property type="entry name" value="AUTOPHAGY-RELATED PROTEIN 22"/>
    <property type="match status" value="1"/>
</dbReference>
<dbReference type="Pfam" id="PF07690">
    <property type="entry name" value="MFS_1"/>
    <property type="match status" value="1"/>
</dbReference>
<dbReference type="InterPro" id="IPR036259">
    <property type="entry name" value="MFS_trans_sf"/>
</dbReference>
<dbReference type="InterPro" id="IPR050495">
    <property type="entry name" value="ATG22/LtaA_families"/>
</dbReference>
<evidence type="ECO:0000313" key="7">
    <source>
        <dbReference type="EMBL" id="UJG43880.1"/>
    </source>
</evidence>
<evidence type="ECO:0000256" key="1">
    <source>
        <dbReference type="ARBA" id="ARBA00004127"/>
    </source>
</evidence>
<reference evidence="7" key="1">
    <citation type="journal article" date="2022" name="Nat. Microbiol.">
        <title>Unique mobile elements and scalable gene flow at the prokaryote-eukaryote boundary revealed by circularized Asgard archaea genomes.</title>
        <authorList>
            <person name="Wu F."/>
            <person name="Speth D.R."/>
            <person name="Philosof A."/>
            <person name="Cremiere A."/>
            <person name="Narayanan A."/>
            <person name="Barco R.A."/>
            <person name="Connon S.A."/>
            <person name="Amend J.P."/>
            <person name="Antoshechkin I.A."/>
            <person name="Orphan V.J."/>
        </authorList>
    </citation>
    <scope>NUCLEOTIDE SEQUENCE</scope>
    <source>
        <strain evidence="7">PR6</strain>
    </source>
</reference>
<feature type="transmembrane region" description="Helical" evidence="5">
    <location>
        <begin position="166"/>
        <end position="187"/>
    </location>
</feature>
<dbReference type="Proteomes" id="UP001200513">
    <property type="component" value="Chromosome"/>
</dbReference>
<evidence type="ECO:0000256" key="5">
    <source>
        <dbReference type="SAM" id="Phobius"/>
    </source>
</evidence>
<evidence type="ECO:0000256" key="2">
    <source>
        <dbReference type="ARBA" id="ARBA00022692"/>
    </source>
</evidence>
<feature type="domain" description="Major facilitator superfamily (MFS) profile" evidence="6">
    <location>
        <begin position="27"/>
        <end position="460"/>
    </location>
</feature>
<protein>
    <submittedName>
        <fullName evidence="7">MFS transporter</fullName>
    </submittedName>
</protein>
<dbReference type="GO" id="GO:0012505">
    <property type="term" value="C:endomembrane system"/>
    <property type="evidence" value="ECO:0007669"/>
    <property type="project" value="UniProtKB-SubCell"/>
</dbReference>
<feature type="transmembrane region" description="Helical" evidence="5">
    <location>
        <begin position="264"/>
        <end position="287"/>
    </location>
</feature>
<feature type="transmembrane region" description="Helical" evidence="5">
    <location>
        <begin position="403"/>
        <end position="422"/>
    </location>
</feature>
<dbReference type="SUPFAM" id="SSF103473">
    <property type="entry name" value="MFS general substrate transporter"/>
    <property type="match status" value="1"/>
</dbReference>
<evidence type="ECO:0000256" key="4">
    <source>
        <dbReference type="ARBA" id="ARBA00023136"/>
    </source>
</evidence>
<organism evidence="7">
    <name type="scientific">Candidatus Heimdallarchaeum endolithica</name>
    <dbReference type="NCBI Taxonomy" id="2876572"/>
    <lineage>
        <taxon>Archaea</taxon>
        <taxon>Promethearchaeati</taxon>
        <taxon>Candidatus Heimdallarchaeota</taxon>
        <taxon>Candidatus Heimdallarchaeia (ex Rinke et al. 2021) (nom. nud.)</taxon>
        <taxon>Candidatus Heimdallarchaeales</taxon>
        <taxon>Candidatus Heimdallarchaeaceae</taxon>
        <taxon>Candidatus Heimdallarchaeum</taxon>
    </lineage>
</organism>
<feature type="transmembrane region" description="Helical" evidence="5">
    <location>
        <begin position="102"/>
        <end position="121"/>
    </location>
</feature>
<dbReference type="EMBL" id="CP084167">
    <property type="protein sequence ID" value="UJG43880.1"/>
    <property type="molecule type" value="Genomic_DNA"/>
</dbReference>